<protein>
    <submittedName>
        <fullName evidence="1">Uncharacterized protein</fullName>
    </submittedName>
</protein>
<dbReference type="AlphaFoldDB" id="A0A8J2LKL1"/>
<evidence type="ECO:0000313" key="2">
    <source>
        <dbReference type="Proteomes" id="UP000708208"/>
    </source>
</evidence>
<feature type="non-terminal residue" evidence="1">
    <location>
        <position position="1"/>
    </location>
</feature>
<proteinExistence type="predicted"/>
<keyword evidence="2" id="KW-1185">Reference proteome</keyword>
<dbReference type="Proteomes" id="UP000708208">
    <property type="component" value="Unassembled WGS sequence"/>
</dbReference>
<sequence>SKLGFNEGITNRSLISVVNREFLLGCQDISIISGR</sequence>
<dbReference type="EMBL" id="CAJVCH010570424">
    <property type="protein sequence ID" value="CAG7834879.1"/>
    <property type="molecule type" value="Genomic_DNA"/>
</dbReference>
<comment type="caution">
    <text evidence="1">The sequence shown here is derived from an EMBL/GenBank/DDBJ whole genome shotgun (WGS) entry which is preliminary data.</text>
</comment>
<accession>A0A8J2LKL1</accession>
<gene>
    <name evidence="1" type="ORF">AFUS01_LOCUS44328</name>
</gene>
<evidence type="ECO:0000313" key="1">
    <source>
        <dbReference type="EMBL" id="CAG7834879.1"/>
    </source>
</evidence>
<reference evidence="1" key="1">
    <citation type="submission" date="2021-06" db="EMBL/GenBank/DDBJ databases">
        <authorList>
            <person name="Hodson N. C."/>
            <person name="Mongue J. A."/>
            <person name="Jaron S. K."/>
        </authorList>
    </citation>
    <scope>NUCLEOTIDE SEQUENCE</scope>
</reference>
<organism evidence="1 2">
    <name type="scientific">Allacma fusca</name>
    <dbReference type="NCBI Taxonomy" id="39272"/>
    <lineage>
        <taxon>Eukaryota</taxon>
        <taxon>Metazoa</taxon>
        <taxon>Ecdysozoa</taxon>
        <taxon>Arthropoda</taxon>
        <taxon>Hexapoda</taxon>
        <taxon>Collembola</taxon>
        <taxon>Symphypleona</taxon>
        <taxon>Sminthuridae</taxon>
        <taxon>Allacma</taxon>
    </lineage>
</organism>
<name>A0A8J2LKL1_9HEXA</name>